<dbReference type="InterPro" id="IPR000210">
    <property type="entry name" value="BTB/POZ_dom"/>
</dbReference>
<dbReference type="InterPro" id="IPR011705">
    <property type="entry name" value="BACK"/>
</dbReference>
<evidence type="ECO:0000313" key="4">
    <source>
        <dbReference type="EMBL" id="KAK2143803.1"/>
    </source>
</evidence>
<reference evidence="4" key="1">
    <citation type="journal article" date="2023" name="Mol. Biol. Evol.">
        <title>Third-Generation Sequencing Reveals the Adaptive Role of the Epigenome in Three Deep-Sea Polychaetes.</title>
        <authorList>
            <person name="Perez M."/>
            <person name="Aroh O."/>
            <person name="Sun Y."/>
            <person name="Lan Y."/>
            <person name="Juniper S.K."/>
            <person name="Young C.R."/>
            <person name="Angers B."/>
            <person name="Qian P.Y."/>
        </authorList>
    </citation>
    <scope>NUCLEOTIDE SEQUENCE</scope>
    <source>
        <strain evidence="4">R07B-5</strain>
    </source>
</reference>
<name>A0AAD9J0K2_RIDPI</name>
<protein>
    <recommendedName>
        <fullName evidence="3">BTB domain-containing protein</fullName>
    </recommendedName>
</protein>
<organism evidence="4 5">
    <name type="scientific">Ridgeia piscesae</name>
    <name type="common">Tubeworm</name>
    <dbReference type="NCBI Taxonomy" id="27915"/>
    <lineage>
        <taxon>Eukaryota</taxon>
        <taxon>Metazoa</taxon>
        <taxon>Spiralia</taxon>
        <taxon>Lophotrochozoa</taxon>
        <taxon>Annelida</taxon>
        <taxon>Polychaeta</taxon>
        <taxon>Sedentaria</taxon>
        <taxon>Canalipalpata</taxon>
        <taxon>Sabellida</taxon>
        <taxon>Siboglinidae</taxon>
        <taxon>Ridgeia</taxon>
    </lineage>
</organism>
<comment type="caution">
    <text evidence="4">The sequence shown here is derived from an EMBL/GenBank/DDBJ whole genome shotgun (WGS) entry which is preliminary data.</text>
</comment>
<dbReference type="InterPro" id="IPR011333">
    <property type="entry name" value="SKP1/BTB/POZ_sf"/>
</dbReference>
<dbReference type="Pfam" id="PF00651">
    <property type="entry name" value="BTB"/>
    <property type="match status" value="1"/>
</dbReference>
<dbReference type="AlphaFoldDB" id="A0AAD9J0K2"/>
<gene>
    <name evidence="4" type="ORF">NP493_4396g00003</name>
</gene>
<keyword evidence="5" id="KW-1185">Reference proteome</keyword>
<evidence type="ECO:0000256" key="2">
    <source>
        <dbReference type="ARBA" id="ARBA00022737"/>
    </source>
</evidence>
<evidence type="ECO:0000259" key="3">
    <source>
        <dbReference type="PROSITE" id="PS50097"/>
    </source>
</evidence>
<dbReference type="Gene3D" id="1.25.40.420">
    <property type="match status" value="1"/>
</dbReference>
<evidence type="ECO:0000256" key="1">
    <source>
        <dbReference type="ARBA" id="ARBA00022441"/>
    </source>
</evidence>
<proteinExistence type="predicted"/>
<dbReference type="SMART" id="SM00225">
    <property type="entry name" value="BTB"/>
    <property type="match status" value="1"/>
</dbReference>
<feature type="domain" description="BTB" evidence="3">
    <location>
        <begin position="34"/>
        <end position="100"/>
    </location>
</feature>
<sequence>MESATTKVEKFVDKEYQNAFIGGMNKLRQNNEYTDVILQSGDLQIQCHRNVLAVASDYFKATLGNVREETSSASGQLLMEPEILSSIVDYIYTGEIELTADNVESLVKACDVLQLVTLKTVCESLLVKLLEPLNCVKFRKLAALCQLNELQRDASRTMKSEFKSVALTDEFKELSSTDLIECIKGDSVNVDDEDVVFEAVLGWTMHDLDKERSA</sequence>
<dbReference type="PANTHER" id="PTHR24412:SF441">
    <property type="entry name" value="KELCH-LIKE PROTEIN 28"/>
    <property type="match status" value="1"/>
</dbReference>
<dbReference type="Pfam" id="PF07707">
    <property type="entry name" value="BACK"/>
    <property type="match status" value="1"/>
</dbReference>
<dbReference type="SUPFAM" id="SSF54695">
    <property type="entry name" value="POZ domain"/>
    <property type="match status" value="1"/>
</dbReference>
<dbReference type="PANTHER" id="PTHR24412">
    <property type="entry name" value="KELCH PROTEIN"/>
    <property type="match status" value="1"/>
</dbReference>
<accession>A0AAD9J0K2</accession>
<keyword evidence="2" id="KW-0677">Repeat</keyword>
<dbReference type="Proteomes" id="UP001209878">
    <property type="component" value="Unassembled WGS sequence"/>
</dbReference>
<dbReference type="SMART" id="SM00875">
    <property type="entry name" value="BACK"/>
    <property type="match status" value="1"/>
</dbReference>
<evidence type="ECO:0000313" key="5">
    <source>
        <dbReference type="Proteomes" id="UP001209878"/>
    </source>
</evidence>
<dbReference type="EMBL" id="JAODUO010004398">
    <property type="protein sequence ID" value="KAK2143803.1"/>
    <property type="molecule type" value="Genomic_DNA"/>
</dbReference>
<keyword evidence="1" id="KW-0880">Kelch repeat</keyword>
<dbReference type="Gene3D" id="3.30.710.10">
    <property type="entry name" value="Potassium Channel Kv1.1, Chain A"/>
    <property type="match status" value="1"/>
</dbReference>
<dbReference type="PROSITE" id="PS50097">
    <property type="entry name" value="BTB"/>
    <property type="match status" value="1"/>
</dbReference>